<proteinExistence type="predicted"/>
<dbReference type="Gene3D" id="3.90.180.10">
    <property type="entry name" value="Medium-chain alcohol dehydrogenases, catalytic domain"/>
    <property type="match status" value="1"/>
</dbReference>
<feature type="domain" description="Alcohol dehydrogenase-like C-terminal" evidence="2">
    <location>
        <begin position="86"/>
        <end position="139"/>
    </location>
</feature>
<dbReference type="InterPro" id="IPR011032">
    <property type="entry name" value="GroES-like_sf"/>
</dbReference>
<evidence type="ECO:0000313" key="4">
    <source>
        <dbReference type="Proteomes" id="UP000197138"/>
    </source>
</evidence>
<dbReference type="GO" id="GO:0016628">
    <property type="term" value="F:oxidoreductase activity, acting on the CH-CH group of donors, NAD or NADP as acceptor"/>
    <property type="evidence" value="ECO:0007669"/>
    <property type="project" value="InterPro"/>
</dbReference>
<dbReference type="Pfam" id="PF00107">
    <property type="entry name" value="ADH_zinc_N"/>
    <property type="match status" value="1"/>
</dbReference>
<dbReference type="InterPro" id="IPR013149">
    <property type="entry name" value="ADH-like_C"/>
</dbReference>
<sequence length="140" mass="15437">MVWQEFWSRKTRNLKGDLVIGVITWEEYSKIPSGGMIRKLEPMGLPLSYHVGLLGFSGLTAYAGLFEICKPKKGDKVFVSSASGSVGNLVGQYAKLFGCYVVGCAGSNKKVKLLKEKLGFDEAFNYKEETDLKSTLKSII</sequence>
<dbReference type="SUPFAM" id="SSF50129">
    <property type="entry name" value="GroES-like"/>
    <property type="match status" value="1"/>
</dbReference>
<gene>
    <name evidence="3" type="ORF">CDL15_Pgr005925</name>
</gene>
<dbReference type="PANTHER" id="PTHR43205:SF12">
    <property type="entry name" value="OS06G0602900 PROTEIN"/>
    <property type="match status" value="1"/>
</dbReference>
<dbReference type="InterPro" id="IPR045010">
    <property type="entry name" value="MDR_fam"/>
</dbReference>
<dbReference type="InterPro" id="IPR036291">
    <property type="entry name" value="NAD(P)-bd_dom_sf"/>
</dbReference>
<comment type="caution">
    <text evidence="3">The sequence shown here is derived from an EMBL/GenBank/DDBJ whole genome shotgun (WGS) entry which is preliminary data.</text>
</comment>
<dbReference type="PANTHER" id="PTHR43205">
    <property type="entry name" value="PROSTAGLANDIN REDUCTASE"/>
    <property type="match status" value="1"/>
</dbReference>
<keyword evidence="1" id="KW-0472">Membrane</keyword>
<dbReference type="AlphaFoldDB" id="A0A218WFX3"/>
<keyword evidence="1" id="KW-1133">Transmembrane helix</keyword>
<dbReference type="Gene3D" id="3.40.50.720">
    <property type="entry name" value="NAD(P)-binding Rossmann-like Domain"/>
    <property type="match status" value="1"/>
</dbReference>
<accession>A0A218WFX3</accession>
<name>A0A218WFX3_PUNGR</name>
<dbReference type="EMBL" id="MTKT01004399">
    <property type="protein sequence ID" value="OWM71737.1"/>
    <property type="molecule type" value="Genomic_DNA"/>
</dbReference>
<organism evidence="3 4">
    <name type="scientific">Punica granatum</name>
    <name type="common">Pomegranate</name>
    <dbReference type="NCBI Taxonomy" id="22663"/>
    <lineage>
        <taxon>Eukaryota</taxon>
        <taxon>Viridiplantae</taxon>
        <taxon>Streptophyta</taxon>
        <taxon>Embryophyta</taxon>
        <taxon>Tracheophyta</taxon>
        <taxon>Spermatophyta</taxon>
        <taxon>Magnoliopsida</taxon>
        <taxon>eudicotyledons</taxon>
        <taxon>Gunneridae</taxon>
        <taxon>Pentapetalae</taxon>
        <taxon>rosids</taxon>
        <taxon>malvids</taxon>
        <taxon>Myrtales</taxon>
        <taxon>Lythraceae</taxon>
        <taxon>Punica</taxon>
    </lineage>
</organism>
<reference evidence="4" key="1">
    <citation type="journal article" date="2017" name="Plant J.">
        <title>The pomegranate (Punica granatum L.) genome and the genomics of punicalagin biosynthesis.</title>
        <authorList>
            <person name="Qin G."/>
            <person name="Xu C."/>
            <person name="Ming R."/>
            <person name="Tang H."/>
            <person name="Guyot R."/>
            <person name="Kramer E.M."/>
            <person name="Hu Y."/>
            <person name="Yi X."/>
            <person name="Qi Y."/>
            <person name="Xu X."/>
            <person name="Gao Z."/>
            <person name="Pan H."/>
            <person name="Jian J."/>
            <person name="Tian Y."/>
            <person name="Yue Z."/>
            <person name="Xu Y."/>
        </authorList>
    </citation>
    <scope>NUCLEOTIDE SEQUENCE [LARGE SCALE GENOMIC DNA]</scope>
    <source>
        <strain evidence="4">cv. Dabenzi</strain>
    </source>
</reference>
<keyword evidence="1" id="KW-0812">Transmembrane</keyword>
<feature type="transmembrane region" description="Helical" evidence="1">
    <location>
        <begin position="47"/>
        <end position="66"/>
    </location>
</feature>
<evidence type="ECO:0000313" key="3">
    <source>
        <dbReference type="EMBL" id="OWM71737.1"/>
    </source>
</evidence>
<evidence type="ECO:0000256" key="1">
    <source>
        <dbReference type="SAM" id="Phobius"/>
    </source>
</evidence>
<dbReference type="Proteomes" id="UP000197138">
    <property type="component" value="Unassembled WGS sequence"/>
</dbReference>
<protein>
    <recommendedName>
        <fullName evidence="2">Alcohol dehydrogenase-like C-terminal domain-containing protein</fullName>
    </recommendedName>
</protein>
<dbReference type="SUPFAM" id="SSF51735">
    <property type="entry name" value="NAD(P)-binding Rossmann-fold domains"/>
    <property type="match status" value="1"/>
</dbReference>
<evidence type="ECO:0000259" key="2">
    <source>
        <dbReference type="Pfam" id="PF00107"/>
    </source>
</evidence>